<dbReference type="NCBIfam" id="NF004832">
    <property type="entry name" value="PRK06184.1"/>
    <property type="match status" value="1"/>
</dbReference>
<evidence type="ECO:0000313" key="5">
    <source>
        <dbReference type="EMBL" id="MDQ0462690.1"/>
    </source>
</evidence>
<dbReference type="Pfam" id="PF01494">
    <property type="entry name" value="FAD_binding_3"/>
    <property type="match status" value="1"/>
</dbReference>
<dbReference type="PANTHER" id="PTHR43004">
    <property type="entry name" value="TRK SYSTEM POTASSIUM UPTAKE PROTEIN"/>
    <property type="match status" value="1"/>
</dbReference>
<accession>A0ABU0IMQ5</accession>
<gene>
    <name evidence="5" type="ORF">QO010_000438</name>
</gene>
<comment type="caution">
    <text evidence="5">The sequence shown here is derived from an EMBL/GenBank/DDBJ whole genome shotgun (WGS) entry which is preliminary data.</text>
</comment>
<evidence type="ECO:0000256" key="2">
    <source>
        <dbReference type="ARBA" id="ARBA00022630"/>
    </source>
</evidence>
<dbReference type="Proteomes" id="UP001228905">
    <property type="component" value="Unassembled WGS sequence"/>
</dbReference>
<organism evidence="5 6">
    <name type="scientific">Caulobacter ginsengisoli</name>
    <dbReference type="NCBI Taxonomy" id="400775"/>
    <lineage>
        <taxon>Bacteria</taxon>
        <taxon>Pseudomonadati</taxon>
        <taxon>Pseudomonadota</taxon>
        <taxon>Alphaproteobacteria</taxon>
        <taxon>Caulobacterales</taxon>
        <taxon>Caulobacteraceae</taxon>
        <taxon>Caulobacter</taxon>
    </lineage>
</organism>
<dbReference type="InterPro" id="IPR050641">
    <property type="entry name" value="RIFMO-like"/>
</dbReference>
<reference evidence="5 6" key="1">
    <citation type="submission" date="2023-07" db="EMBL/GenBank/DDBJ databases">
        <title>Genomic Encyclopedia of Type Strains, Phase IV (KMG-IV): sequencing the most valuable type-strain genomes for metagenomic binning, comparative biology and taxonomic classification.</title>
        <authorList>
            <person name="Goeker M."/>
        </authorList>
    </citation>
    <scope>NUCLEOTIDE SEQUENCE [LARGE SCALE GENOMIC DNA]</scope>
    <source>
        <strain evidence="5 6">DSM 18695</strain>
    </source>
</reference>
<name>A0ABU0IMQ5_9CAUL</name>
<dbReference type="EMBL" id="JAUSVS010000001">
    <property type="protein sequence ID" value="MDQ0462690.1"/>
    <property type="molecule type" value="Genomic_DNA"/>
</dbReference>
<dbReference type="InterPro" id="IPR002938">
    <property type="entry name" value="FAD-bd"/>
</dbReference>
<dbReference type="PRINTS" id="PR00420">
    <property type="entry name" value="RNGMNOXGNASE"/>
</dbReference>
<sequence>MTHISQILIVGAGPTGLTLACDLARRGVAFRLIERAEGPATGSRGKGLQPRSLEVLDLLGVIAPVLAEAAPYPLIRRRDAQVPDQPMHPHLAATPATPYPNTLMLPQDRTEAILRERLGALGGRVEFGLGLTDARQDAEGVTATLSNGETVRCAWLVGCDGGKGVTRRLIGAAFEGETREDERVLFADVTLEGLDREVWSMWMSHGLMGLCPLPGTHRFQFSAPLAPDEAPELSLAGLQAIIDARAPGVRLTGMSWISLYRFNARLADRYRRGRILLAGDAAHVHSAAGGQGLNTSVQDAWNLGWKLALALDGAADTLLDSYEAERRPIAADVLGLSNRLHREGIGGNMRRGEEVNQLALNYRDSALSRQLGRSVLQAGDRLPDSPASRSDGRQGRAFDLIRHGGFTDLTLDGQRLLVRPDGYIALAGAVTEDAAGAYLADLTAGRLRHAA</sequence>
<feature type="domain" description="FAD-binding" evidence="4">
    <location>
        <begin position="6"/>
        <end position="334"/>
    </location>
</feature>
<evidence type="ECO:0000256" key="1">
    <source>
        <dbReference type="ARBA" id="ARBA00001974"/>
    </source>
</evidence>
<comment type="cofactor">
    <cofactor evidence="1">
        <name>FAD</name>
        <dbReference type="ChEBI" id="CHEBI:57692"/>
    </cofactor>
</comment>
<evidence type="ECO:0000256" key="3">
    <source>
        <dbReference type="ARBA" id="ARBA00022827"/>
    </source>
</evidence>
<keyword evidence="2" id="KW-0285">Flavoprotein</keyword>
<dbReference type="SUPFAM" id="SSF51905">
    <property type="entry name" value="FAD/NAD(P)-binding domain"/>
    <property type="match status" value="1"/>
</dbReference>
<evidence type="ECO:0000259" key="4">
    <source>
        <dbReference type="Pfam" id="PF01494"/>
    </source>
</evidence>
<evidence type="ECO:0000313" key="6">
    <source>
        <dbReference type="Proteomes" id="UP001228905"/>
    </source>
</evidence>
<keyword evidence="3" id="KW-0274">FAD</keyword>
<dbReference type="Gene3D" id="3.30.70.2450">
    <property type="match status" value="1"/>
</dbReference>
<protein>
    <submittedName>
        <fullName evidence="5">2-polyprenyl-6-methoxyphenol hydroxylase-like FAD-dependent oxidoreductase</fullName>
    </submittedName>
</protein>
<dbReference type="Gene3D" id="3.50.50.60">
    <property type="entry name" value="FAD/NAD(P)-binding domain"/>
    <property type="match status" value="1"/>
</dbReference>
<dbReference type="RefSeq" id="WP_307345361.1">
    <property type="nucleotide sequence ID" value="NZ_JAUSVS010000001.1"/>
</dbReference>
<dbReference type="InterPro" id="IPR036188">
    <property type="entry name" value="FAD/NAD-bd_sf"/>
</dbReference>
<keyword evidence="6" id="KW-1185">Reference proteome</keyword>
<proteinExistence type="predicted"/>
<dbReference type="PANTHER" id="PTHR43004:SF19">
    <property type="entry name" value="BINDING MONOOXYGENASE, PUTATIVE (JCVI)-RELATED"/>
    <property type="match status" value="1"/>
</dbReference>